<protein>
    <submittedName>
        <fullName evidence="1">Uncharacterized protein</fullName>
    </submittedName>
</protein>
<comment type="caution">
    <text evidence="1">The sequence shown here is derived from an EMBL/GenBank/DDBJ whole genome shotgun (WGS) entry which is preliminary data.</text>
</comment>
<dbReference type="EMBL" id="BMAW01004442">
    <property type="protein sequence ID" value="GFS88890.1"/>
    <property type="molecule type" value="Genomic_DNA"/>
</dbReference>
<gene>
    <name evidence="1" type="primary">AVEN_18373_1</name>
    <name evidence="1" type="ORF">NPIL_634561</name>
</gene>
<name>A0A8X6T8W6_NEPPI</name>
<organism evidence="1 2">
    <name type="scientific">Nephila pilipes</name>
    <name type="common">Giant wood spider</name>
    <name type="synonym">Nephila maculata</name>
    <dbReference type="NCBI Taxonomy" id="299642"/>
    <lineage>
        <taxon>Eukaryota</taxon>
        <taxon>Metazoa</taxon>
        <taxon>Ecdysozoa</taxon>
        <taxon>Arthropoda</taxon>
        <taxon>Chelicerata</taxon>
        <taxon>Arachnida</taxon>
        <taxon>Araneae</taxon>
        <taxon>Araneomorphae</taxon>
        <taxon>Entelegynae</taxon>
        <taxon>Araneoidea</taxon>
        <taxon>Nephilidae</taxon>
        <taxon>Nephila</taxon>
    </lineage>
</organism>
<sequence>MIEKENLKKITQTQDLNPDTQVPPANTFRTKSTTKNFKRIIDADGYRLLQKHLICKAREPSIFTLPPLSSLTFPSSSIDICELEAELNAFKRKSDRLENTHSNILQLLPRKEYDAEFEVVEDFRDKAIRIQTKARGIINSQQNVNSVLNSTNDDSVVINSVGNVAVDKRSLDGSLSCNFDVVDQDIIRNDVPPVSYGPWIE</sequence>
<proteinExistence type="predicted"/>
<dbReference type="AlphaFoldDB" id="A0A8X6T8W6"/>
<evidence type="ECO:0000313" key="1">
    <source>
        <dbReference type="EMBL" id="GFS88890.1"/>
    </source>
</evidence>
<evidence type="ECO:0000313" key="2">
    <source>
        <dbReference type="Proteomes" id="UP000887013"/>
    </source>
</evidence>
<keyword evidence="2" id="KW-1185">Reference proteome</keyword>
<reference evidence="1" key="1">
    <citation type="submission" date="2020-08" db="EMBL/GenBank/DDBJ databases">
        <title>Multicomponent nature underlies the extraordinary mechanical properties of spider dragline silk.</title>
        <authorList>
            <person name="Kono N."/>
            <person name="Nakamura H."/>
            <person name="Mori M."/>
            <person name="Yoshida Y."/>
            <person name="Ohtoshi R."/>
            <person name="Malay A.D."/>
            <person name="Moran D.A.P."/>
            <person name="Tomita M."/>
            <person name="Numata K."/>
            <person name="Arakawa K."/>
        </authorList>
    </citation>
    <scope>NUCLEOTIDE SEQUENCE</scope>
</reference>
<accession>A0A8X6T8W6</accession>
<dbReference type="Proteomes" id="UP000887013">
    <property type="component" value="Unassembled WGS sequence"/>
</dbReference>